<sequence>MVDPIEVRLPDIGDYKDVPVAEIMVKAGDLVELDQPILTVESDKATMEVPSPVAGRVVELKVALGTRVSQGNVLLTLDAANSPEKPASPASATTEVVTGAAVPAVPVTPAKEASRSAPPAAPPSGEVSTSDTHTTPSVRQLARELGVDLQQVTATGPKSRILREDVAAYVKSIVEGAPARTDQAGGVLRRDLPEWPSVDFSKFGPVRRQPLARIQKISGANLTRNWLTIPHVTNFDHADVTDIEAFRKGINAERKDVKLTMVAFLIKAAAIALRTYPRFNSSLDGDELVLKEYVHVGFAADTPKGLMVPVIRDADRKGLIQIAEEMRGLADKARDGTLNAKDMQGGCFSVSSLGGVGGDGFTPIINAPEVAILGAGKASMQAIWTGDRFEPRFVLPISLSWDHRVVDGVAAARFLGNVASILSDLRRSIL</sequence>
<proteinExistence type="inferred from homology"/>
<evidence type="ECO:0000256" key="6">
    <source>
        <dbReference type="ARBA" id="ARBA00023315"/>
    </source>
</evidence>
<comment type="function">
    <text evidence="7">The pyruvate dehydrogenase complex catalyzes the overall conversion of pyruvate to acetyl-CoA and CO(2). It contains multiple copies of three enzymatic components: pyruvate dehydrogenase (E1), dihydrolipoamide acetyltransferase (E2) and lipoamide dehydrogenase (E3).</text>
</comment>
<dbReference type="SUPFAM" id="SSF47005">
    <property type="entry name" value="Peripheral subunit-binding domain of 2-oxo acid dehydrogenase complex"/>
    <property type="match status" value="1"/>
</dbReference>
<dbReference type="InterPro" id="IPR001078">
    <property type="entry name" value="2-oxoacid_DH_actylTfrase"/>
</dbReference>
<dbReference type="SUPFAM" id="SSF52777">
    <property type="entry name" value="CoA-dependent acyltransferases"/>
    <property type="match status" value="1"/>
</dbReference>
<comment type="catalytic activity">
    <reaction evidence="8 9">
        <text>N(6)-[(R)-dihydrolipoyl]-L-lysyl-[protein] + acetyl-CoA = N(6)-[(R)-S(8)-acetyldihydrolipoyl]-L-lysyl-[protein] + CoA</text>
        <dbReference type="Rhea" id="RHEA:17017"/>
        <dbReference type="Rhea" id="RHEA-COMP:10475"/>
        <dbReference type="Rhea" id="RHEA-COMP:10478"/>
        <dbReference type="ChEBI" id="CHEBI:57287"/>
        <dbReference type="ChEBI" id="CHEBI:57288"/>
        <dbReference type="ChEBI" id="CHEBI:83100"/>
        <dbReference type="ChEBI" id="CHEBI:83111"/>
        <dbReference type="EC" id="2.3.1.12"/>
    </reaction>
</comment>
<dbReference type="InterPro" id="IPR011053">
    <property type="entry name" value="Single_hybrid_motif"/>
</dbReference>
<feature type="domain" description="Peripheral subunit-binding (PSBD)" evidence="12">
    <location>
        <begin position="133"/>
        <end position="170"/>
    </location>
</feature>
<evidence type="ECO:0000256" key="3">
    <source>
        <dbReference type="ARBA" id="ARBA00022679"/>
    </source>
</evidence>
<dbReference type="EMBL" id="JAPYKO010000005">
    <property type="protein sequence ID" value="MEI9402571.1"/>
    <property type="molecule type" value="Genomic_DNA"/>
</dbReference>
<evidence type="ECO:0000313" key="14">
    <source>
        <dbReference type="Proteomes" id="UP001366503"/>
    </source>
</evidence>
<gene>
    <name evidence="13" type="primary">aceF</name>
    <name evidence="13" type="ORF">O7A05_10430</name>
</gene>
<evidence type="ECO:0000256" key="4">
    <source>
        <dbReference type="ARBA" id="ARBA00022737"/>
    </source>
</evidence>
<evidence type="ECO:0000313" key="13">
    <source>
        <dbReference type="EMBL" id="MEI9402571.1"/>
    </source>
</evidence>
<evidence type="ECO:0000256" key="7">
    <source>
        <dbReference type="ARBA" id="ARBA00025211"/>
    </source>
</evidence>
<dbReference type="EC" id="2.3.1.12" evidence="9"/>
<dbReference type="InterPro" id="IPR004167">
    <property type="entry name" value="PSBD"/>
</dbReference>
<keyword evidence="14" id="KW-1185">Reference proteome</keyword>
<dbReference type="NCBIfam" id="TIGR01348">
    <property type="entry name" value="PDHac_trf_long"/>
    <property type="match status" value="1"/>
</dbReference>
<accession>A0ABU8KA94</accession>
<dbReference type="Gene3D" id="2.40.50.100">
    <property type="match status" value="1"/>
</dbReference>
<dbReference type="GO" id="GO:0004742">
    <property type="term" value="F:dihydrolipoyllysine-residue acetyltransferase activity"/>
    <property type="evidence" value="ECO:0007669"/>
    <property type="project" value="UniProtKB-EC"/>
</dbReference>
<dbReference type="PROSITE" id="PS50968">
    <property type="entry name" value="BIOTINYL_LIPOYL"/>
    <property type="match status" value="1"/>
</dbReference>
<feature type="compositionally biased region" description="Low complexity" evidence="10">
    <location>
        <begin position="108"/>
        <end position="118"/>
    </location>
</feature>
<dbReference type="SUPFAM" id="SSF51230">
    <property type="entry name" value="Single hybrid motif"/>
    <property type="match status" value="1"/>
</dbReference>
<dbReference type="Gene3D" id="3.30.559.10">
    <property type="entry name" value="Chloramphenicol acetyltransferase-like domain"/>
    <property type="match status" value="1"/>
</dbReference>
<dbReference type="InterPro" id="IPR050743">
    <property type="entry name" value="2-oxoacid_DH_E2_comp"/>
</dbReference>
<evidence type="ECO:0000256" key="9">
    <source>
        <dbReference type="RuleBase" id="RU361137"/>
    </source>
</evidence>
<organism evidence="13 14">
    <name type="scientific">Mesorhizobium argentiipisi</name>
    <dbReference type="NCBI Taxonomy" id="3015175"/>
    <lineage>
        <taxon>Bacteria</taxon>
        <taxon>Pseudomonadati</taxon>
        <taxon>Pseudomonadota</taxon>
        <taxon>Alphaproteobacteria</taxon>
        <taxon>Hyphomicrobiales</taxon>
        <taxon>Phyllobacteriaceae</taxon>
        <taxon>Mesorhizobium</taxon>
    </lineage>
</organism>
<evidence type="ECO:0000256" key="1">
    <source>
        <dbReference type="ARBA" id="ARBA00007317"/>
    </source>
</evidence>
<dbReference type="InterPro" id="IPR036625">
    <property type="entry name" value="E3-bd_dom_sf"/>
</dbReference>
<dbReference type="PANTHER" id="PTHR43178:SF2">
    <property type="entry name" value="DIHYDROLIPOYLLYSINE-RESIDUE ACETYLTRANSFERASE COMPONENT OF PYRUVATE DEHYDROGENASE COMPLEX"/>
    <property type="match status" value="1"/>
</dbReference>
<dbReference type="InterPro" id="IPR006256">
    <property type="entry name" value="AcTrfase_Pyrv_DH_cplx"/>
</dbReference>
<comment type="subunit">
    <text evidence="2 9">Forms a 24-polypeptide structural core with octahedral symmetry.</text>
</comment>
<dbReference type="Gene3D" id="4.10.320.10">
    <property type="entry name" value="E3-binding domain"/>
    <property type="match status" value="1"/>
</dbReference>
<dbReference type="InterPro" id="IPR003016">
    <property type="entry name" value="2-oxoA_DH_lipoyl-BS"/>
</dbReference>
<evidence type="ECO:0000259" key="11">
    <source>
        <dbReference type="PROSITE" id="PS50968"/>
    </source>
</evidence>
<comment type="cofactor">
    <cofactor evidence="9">
        <name>(R)-lipoate</name>
        <dbReference type="ChEBI" id="CHEBI:83088"/>
    </cofactor>
    <text evidence="9">Binds 1 lipoyl cofactor covalently.</text>
</comment>
<dbReference type="InterPro" id="IPR023213">
    <property type="entry name" value="CAT-like_dom_sf"/>
</dbReference>
<evidence type="ECO:0000256" key="10">
    <source>
        <dbReference type="SAM" id="MobiDB-lite"/>
    </source>
</evidence>
<keyword evidence="3 9" id="KW-0808">Transferase</keyword>
<dbReference type="Pfam" id="PF00198">
    <property type="entry name" value="2-oxoacid_dh"/>
    <property type="match status" value="1"/>
</dbReference>
<keyword evidence="4" id="KW-0677">Repeat</keyword>
<dbReference type="CDD" id="cd06849">
    <property type="entry name" value="lipoyl_domain"/>
    <property type="match status" value="1"/>
</dbReference>
<comment type="caution">
    <text evidence="13">The sequence shown here is derived from an EMBL/GenBank/DDBJ whole genome shotgun (WGS) entry which is preliminary data.</text>
</comment>
<dbReference type="RefSeq" id="WP_337092947.1">
    <property type="nucleotide sequence ID" value="NZ_JAPYKO010000005.1"/>
</dbReference>
<evidence type="ECO:0000256" key="8">
    <source>
        <dbReference type="ARBA" id="ARBA00048370"/>
    </source>
</evidence>
<protein>
    <recommendedName>
        <fullName evidence="9">Acetyltransferase component of pyruvate dehydrogenase complex</fullName>
        <ecNumber evidence="9">2.3.1.12</ecNumber>
    </recommendedName>
</protein>
<evidence type="ECO:0000256" key="2">
    <source>
        <dbReference type="ARBA" id="ARBA00011484"/>
    </source>
</evidence>
<dbReference type="PROSITE" id="PS00189">
    <property type="entry name" value="LIPOYL"/>
    <property type="match status" value="1"/>
</dbReference>
<feature type="compositionally biased region" description="Polar residues" evidence="10">
    <location>
        <begin position="126"/>
        <end position="138"/>
    </location>
</feature>
<keyword evidence="6 9" id="KW-0012">Acyltransferase</keyword>
<dbReference type="Pfam" id="PF02817">
    <property type="entry name" value="E3_binding"/>
    <property type="match status" value="1"/>
</dbReference>
<dbReference type="InterPro" id="IPR000089">
    <property type="entry name" value="Biotin_lipoyl"/>
</dbReference>
<comment type="similarity">
    <text evidence="1 9">Belongs to the 2-oxoacid dehydrogenase family.</text>
</comment>
<dbReference type="PROSITE" id="PS51826">
    <property type="entry name" value="PSBD"/>
    <property type="match status" value="1"/>
</dbReference>
<dbReference type="Pfam" id="PF00364">
    <property type="entry name" value="Biotin_lipoyl"/>
    <property type="match status" value="1"/>
</dbReference>
<evidence type="ECO:0000259" key="12">
    <source>
        <dbReference type="PROSITE" id="PS51826"/>
    </source>
</evidence>
<evidence type="ECO:0000256" key="5">
    <source>
        <dbReference type="ARBA" id="ARBA00022823"/>
    </source>
</evidence>
<keyword evidence="5 9" id="KW-0450">Lipoyl</keyword>
<dbReference type="Proteomes" id="UP001366503">
    <property type="component" value="Unassembled WGS sequence"/>
</dbReference>
<feature type="domain" description="Lipoyl-binding" evidence="11">
    <location>
        <begin position="4"/>
        <end position="78"/>
    </location>
</feature>
<name>A0ABU8KA94_9HYPH</name>
<dbReference type="PANTHER" id="PTHR43178">
    <property type="entry name" value="DIHYDROLIPOAMIDE ACETYLTRANSFERASE COMPONENT OF PYRUVATE DEHYDROGENASE COMPLEX"/>
    <property type="match status" value="1"/>
</dbReference>
<reference evidence="13 14" key="1">
    <citation type="submission" date="2022-12" db="EMBL/GenBank/DDBJ databases">
        <authorList>
            <person name="Muema E."/>
        </authorList>
    </citation>
    <scope>NUCLEOTIDE SEQUENCE [LARGE SCALE GENOMIC DNA]</scope>
    <source>
        <strain evidence="14">1330</strain>
    </source>
</reference>
<feature type="region of interest" description="Disordered" evidence="10">
    <location>
        <begin position="108"/>
        <end position="138"/>
    </location>
</feature>